<evidence type="ECO:0000313" key="6">
    <source>
        <dbReference type="EMBL" id="GAA2025645.1"/>
    </source>
</evidence>
<dbReference type="Proteomes" id="UP001500751">
    <property type="component" value="Unassembled WGS sequence"/>
</dbReference>
<evidence type="ECO:0000313" key="7">
    <source>
        <dbReference type="Proteomes" id="UP001500751"/>
    </source>
</evidence>
<protein>
    <submittedName>
        <fullName evidence="6">GntR family transcriptional regulator</fullName>
    </submittedName>
</protein>
<dbReference type="InterPro" id="IPR050679">
    <property type="entry name" value="Bact_HTH_transcr_reg"/>
</dbReference>
<dbReference type="PRINTS" id="PR00035">
    <property type="entry name" value="HTHGNTR"/>
</dbReference>
<evidence type="ECO:0000256" key="1">
    <source>
        <dbReference type="ARBA" id="ARBA00023015"/>
    </source>
</evidence>
<dbReference type="RefSeq" id="WP_344665686.1">
    <property type="nucleotide sequence ID" value="NZ_BAAAQN010000011.1"/>
</dbReference>
<dbReference type="Gene3D" id="1.10.10.10">
    <property type="entry name" value="Winged helix-like DNA-binding domain superfamily/Winged helix DNA-binding domain"/>
    <property type="match status" value="1"/>
</dbReference>
<evidence type="ECO:0000256" key="4">
    <source>
        <dbReference type="SAM" id="MobiDB-lite"/>
    </source>
</evidence>
<dbReference type="SUPFAM" id="SSF64288">
    <property type="entry name" value="Chorismate lyase-like"/>
    <property type="match status" value="1"/>
</dbReference>
<feature type="domain" description="HTH gntR-type" evidence="5">
    <location>
        <begin position="27"/>
        <end position="95"/>
    </location>
</feature>
<dbReference type="InterPro" id="IPR028978">
    <property type="entry name" value="Chorismate_lyase_/UTRA_dom_sf"/>
</dbReference>
<dbReference type="EMBL" id="BAAAQN010000011">
    <property type="protein sequence ID" value="GAA2025645.1"/>
    <property type="molecule type" value="Genomic_DNA"/>
</dbReference>
<feature type="compositionally biased region" description="Basic and acidic residues" evidence="4">
    <location>
        <begin position="1"/>
        <end position="13"/>
    </location>
</feature>
<dbReference type="PANTHER" id="PTHR44846">
    <property type="entry name" value="MANNOSYL-D-GLYCERATE TRANSPORT/METABOLISM SYSTEM REPRESSOR MNGR-RELATED"/>
    <property type="match status" value="1"/>
</dbReference>
<evidence type="ECO:0000259" key="5">
    <source>
        <dbReference type="PROSITE" id="PS50949"/>
    </source>
</evidence>
<proteinExistence type="predicted"/>
<keyword evidence="2" id="KW-0238">DNA-binding</keyword>
<feature type="region of interest" description="Disordered" evidence="4">
    <location>
        <begin position="1"/>
        <end position="26"/>
    </location>
</feature>
<dbReference type="SMART" id="SM00345">
    <property type="entry name" value="HTH_GNTR"/>
    <property type="match status" value="1"/>
</dbReference>
<dbReference type="CDD" id="cd07377">
    <property type="entry name" value="WHTH_GntR"/>
    <property type="match status" value="1"/>
</dbReference>
<dbReference type="Pfam" id="PF07702">
    <property type="entry name" value="UTRA"/>
    <property type="match status" value="1"/>
</dbReference>
<comment type="caution">
    <text evidence="6">The sequence shown here is derived from an EMBL/GenBank/DDBJ whole genome shotgun (WGS) entry which is preliminary data.</text>
</comment>
<dbReference type="Pfam" id="PF00392">
    <property type="entry name" value="GntR"/>
    <property type="match status" value="1"/>
</dbReference>
<dbReference type="InterPro" id="IPR011663">
    <property type="entry name" value="UTRA"/>
</dbReference>
<keyword evidence="7" id="KW-1185">Reference proteome</keyword>
<dbReference type="InterPro" id="IPR036388">
    <property type="entry name" value="WH-like_DNA-bd_sf"/>
</dbReference>
<organism evidence="6 7">
    <name type="scientific">Catenulispora yoronensis</name>
    <dbReference type="NCBI Taxonomy" id="450799"/>
    <lineage>
        <taxon>Bacteria</taxon>
        <taxon>Bacillati</taxon>
        <taxon>Actinomycetota</taxon>
        <taxon>Actinomycetes</taxon>
        <taxon>Catenulisporales</taxon>
        <taxon>Catenulisporaceae</taxon>
        <taxon>Catenulispora</taxon>
    </lineage>
</organism>
<dbReference type="SUPFAM" id="SSF46785">
    <property type="entry name" value="Winged helix' DNA-binding domain"/>
    <property type="match status" value="1"/>
</dbReference>
<sequence>MSTERTAHAERIDPAPPRVPQRDTGADPLWSQAADAVLDLIDSRGLASGAKLPPERELCARLDVSRVTLRKALNSLVDRGVLTASHGRGWFVATRPTAREWPNDLESFSATARSKHMTARSLVLRQDQRAATLDEAERLDIPAGTPLFRLERVRLLNEVRIAVDRCLLPLATAPRLAGVDFTSASLFAELRADGVELDRSVVTIESRSADEVLAAHLEIPVGGPILALDQLVYTREQVPAMLSTVEYAGERYRLRTTFRQR</sequence>
<evidence type="ECO:0000256" key="3">
    <source>
        <dbReference type="ARBA" id="ARBA00023163"/>
    </source>
</evidence>
<evidence type="ECO:0000256" key="2">
    <source>
        <dbReference type="ARBA" id="ARBA00023125"/>
    </source>
</evidence>
<dbReference type="InterPro" id="IPR000524">
    <property type="entry name" value="Tscrpt_reg_HTH_GntR"/>
</dbReference>
<name>A0ABN2U1K6_9ACTN</name>
<dbReference type="PROSITE" id="PS50949">
    <property type="entry name" value="HTH_GNTR"/>
    <property type="match status" value="1"/>
</dbReference>
<dbReference type="SMART" id="SM00866">
    <property type="entry name" value="UTRA"/>
    <property type="match status" value="1"/>
</dbReference>
<accession>A0ABN2U1K6</accession>
<keyword evidence="1" id="KW-0805">Transcription regulation</keyword>
<dbReference type="InterPro" id="IPR036390">
    <property type="entry name" value="WH_DNA-bd_sf"/>
</dbReference>
<dbReference type="Gene3D" id="3.40.1410.10">
    <property type="entry name" value="Chorismate lyase-like"/>
    <property type="match status" value="1"/>
</dbReference>
<keyword evidence="3" id="KW-0804">Transcription</keyword>
<dbReference type="PANTHER" id="PTHR44846:SF16">
    <property type="entry name" value="TRANSCRIPTIONAL REGULATOR PHNF-RELATED"/>
    <property type="match status" value="1"/>
</dbReference>
<gene>
    <name evidence="6" type="ORF">GCM10009839_24800</name>
</gene>
<reference evidence="6 7" key="1">
    <citation type="journal article" date="2019" name="Int. J. Syst. Evol. Microbiol.">
        <title>The Global Catalogue of Microorganisms (GCM) 10K type strain sequencing project: providing services to taxonomists for standard genome sequencing and annotation.</title>
        <authorList>
            <consortium name="The Broad Institute Genomics Platform"/>
            <consortium name="The Broad Institute Genome Sequencing Center for Infectious Disease"/>
            <person name="Wu L."/>
            <person name="Ma J."/>
        </authorList>
    </citation>
    <scope>NUCLEOTIDE SEQUENCE [LARGE SCALE GENOMIC DNA]</scope>
    <source>
        <strain evidence="6 7">JCM 16014</strain>
    </source>
</reference>